<dbReference type="PRINTS" id="PR00726">
    <property type="entry name" value="LEXASERPTASE"/>
</dbReference>
<dbReference type="PANTHER" id="PTHR33516">
    <property type="entry name" value="LEXA REPRESSOR"/>
    <property type="match status" value="1"/>
</dbReference>
<organism evidence="10 11">
    <name type="scientific">Methylophilus flavus</name>
    <dbReference type="NCBI Taxonomy" id="640084"/>
    <lineage>
        <taxon>Bacteria</taxon>
        <taxon>Pseudomonadati</taxon>
        <taxon>Pseudomonadota</taxon>
        <taxon>Betaproteobacteria</taxon>
        <taxon>Nitrosomonadales</taxon>
        <taxon>Methylophilaceae</taxon>
        <taxon>Methylophilus</taxon>
    </lineage>
</organism>
<dbReference type="CDD" id="cd06529">
    <property type="entry name" value="S24_LexA-like"/>
    <property type="match status" value="1"/>
</dbReference>
<feature type="region of interest" description="Disordered" evidence="8">
    <location>
        <begin position="1"/>
        <end position="26"/>
    </location>
</feature>
<evidence type="ECO:0000256" key="4">
    <source>
        <dbReference type="ARBA" id="ARBA00022813"/>
    </source>
</evidence>
<evidence type="ECO:0000256" key="5">
    <source>
        <dbReference type="ARBA" id="ARBA00023204"/>
    </source>
</evidence>
<evidence type="ECO:0000256" key="1">
    <source>
        <dbReference type="ARBA" id="ARBA00007484"/>
    </source>
</evidence>
<keyword evidence="5" id="KW-0234">DNA repair</keyword>
<dbReference type="Proteomes" id="UP001597206">
    <property type="component" value="Unassembled WGS sequence"/>
</dbReference>
<evidence type="ECO:0000256" key="3">
    <source>
        <dbReference type="ARBA" id="ARBA00022801"/>
    </source>
</evidence>
<dbReference type="InterPro" id="IPR050077">
    <property type="entry name" value="LexA_repressor"/>
</dbReference>
<keyword evidence="11" id="KW-1185">Reference proteome</keyword>
<dbReference type="RefSeq" id="WP_379035340.1">
    <property type="nucleotide sequence ID" value="NZ_JBHTLN010000007.1"/>
</dbReference>
<protein>
    <submittedName>
        <fullName evidence="10">LexA family protein</fullName>
    </submittedName>
</protein>
<keyword evidence="6" id="KW-0742">SOS response</keyword>
<dbReference type="InterPro" id="IPR039418">
    <property type="entry name" value="LexA-like"/>
</dbReference>
<dbReference type="PANTHER" id="PTHR33516:SF2">
    <property type="entry name" value="LEXA REPRESSOR-RELATED"/>
    <property type="match status" value="1"/>
</dbReference>
<dbReference type="NCBIfam" id="NF007621">
    <property type="entry name" value="PRK10276.1"/>
    <property type="match status" value="1"/>
</dbReference>
<feature type="domain" description="Peptidase S24/S26A/S26B/S26C" evidence="9">
    <location>
        <begin position="81"/>
        <end position="200"/>
    </location>
</feature>
<dbReference type="Pfam" id="PF00717">
    <property type="entry name" value="Peptidase_S24"/>
    <property type="match status" value="1"/>
</dbReference>
<evidence type="ECO:0000259" key="9">
    <source>
        <dbReference type="Pfam" id="PF00717"/>
    </source>
</evidence>
<dbReference type="InterPro" id="IPR036286">
    <property type="entry name" value="LexA/Signal_pep-like_sf"/>
</dbReference>
<keyword evidence="3 7" id="KW-0378">Hydrolase</keyword>
<evidence type="ECO:0000313" key="11">
    <source>
        <dbReference type="Proteomes" id="UP001597206"/>
    </source>
</evidence>
<evidence type="ECO:0000313" key="10">
    <source>
        <dbReference type="EMBL" id="MFD1123541.1"/>
    </source>
</evidence>
<dbReference type="Gene3D" id="2.10.109.10">
    <property type="entry name" value="Umud Fragment, subunit A"/>
    <property type="match status" value="1"/>
</dbReference>
<keyword evidence="4 7" id="KW-0068">Autocatalytic cleavage</keyword>
<dbReference type="InterPro" id="IPR015927">
    <property type="entry name" value="Peptidase_S24_S26A/B/C"/>
</dbReference>
<gene>
    <name evidence="10" type="ORF">ACFQ2T_13585</name>
</gene>
<name>A0ABW3PJG0_9PROT</name>
<evidence type="ECO:0000256" key="6">
    <source>
        <dbReference type="ARBA" id="ARBA00023236"/>
    </source>
</evidence>
<comment type="caution">
    <text evidence="10">The sequence shown here is derived from an EMBL/GenBank/DDBJ whole genome shotgun (WGS) entry which is preliminary data.</text>
</comment>
<reference evidence="11" key="1">
    <citation type="journal article" date="2019" name="Int. J. Syst. Evol. Microbiol.">
        <title>The Global Catalogue of Microorganisms (GCM) 10K type strain sequencing project: providing services to taxonomists for standard genome sequencing and annotation.</title>
        <authorList>
            <consortium name="The Broad Institute Genomics Platform"/>
            <consortium name="The Broad Institute Genome Sequencing Center for Infectious Disease"/>
            <person name="Wu L."/>
            <person name="Ma J."/>
        </authorList>
    </citation>
    <scope>NUCLEOTIDE SEQUENCE [LARGE SCALE GENOMIC DNA]</scope>
    <source>
        <strain evidence="11">CCUG 58411</strain>
    </source>
</reference>
<keyword evidence="2" id="KW-0227">DNA damage</keyword>
<evidence type="ECO:0000256" key="8">
    <source>
        <dbReference type="SAM" id="MobiDB-lite"/>
    </source>
</evidence>
<comment type="similarity">
    <text evidence="1 7">Belongs to the peptidase S24 family.</text>
</comment>
<dbReference type="InterPro" id="IPR006197">
    <property type="entry name" value="Peptidase_S24_LexA"/>
</dbReference>
<proteinExistence type="inferred from homology"/>
<evidence type="ECO:0000256" key="2">
    <source>
        <dbReference type="ARBA" id="ARBA00022763"/>
    </source>
</evidence>
<accession>A0ABW3PJG0</accession>
<evidence type="ECO:0000256" key="7">
    <source>
        <dbReference type="RuleBase" id="RU003991"/>
    </source>
</evidence>
<dbReference type="EMBL" id="JBHTLN010000007">
    <property type="protein sequence ID" value="MFD1123541.1"/>
    <property type="molecule type" value="Genomic_DNA"/>
</dbReference>
<sequence length="209" mass="23234">MRDQLQKLKGGKRPGAGRKPGSTTRLEETVVIRIPASQKPVVSNLMEAYAKKQRFNQLKENLDPVEVFNQPVEYLQRISLPLFESKVPAGFPSPADDHMEGRLDPNEYLIDQADTTFFVTIQGDSMIEAGLMPGDKAVVDKGKMAVVGDIVLVMIDGGFTIKTLAKQKDGNPKLLPANSSGKYMPILIQEPMQFQIWGVVTGSFRRFRQ</sequence>
<dbReference type="SUPFAM" id="SSF51306">
    <property type="entry name" value="LexA/Signal peptidase"/>
    <property type="match status" value="1"/>
</dbReference>